<feature type="chain" id="PRO_5047446531" evidence="1">
    <location>
        <begin position="25"/>
        <end position="272"/>
    </location>
</feature>
<sequence length="272" mass="29180">MHHPLNRLLIAALAAAGIGLPALAQEDQRTDFAGGILTITQTEDFERILAFDGIELARDYFVHVEQIADVAGTEVAFVNIGPGGNACSPGTLMIWRNGEGEIRTQQAGEECDAPAVAISDYGVYLIRYLLPGQSADMMFWTPAEGMSTFASTTYSPEPGTGWETLDPGSVGHPVDLFRNADIYAAAQELLGDELEDAVTGLVVSGQPEMSGGLLHARGCVPHACGFADSFIVIDKEDQTIYMAQLGENGETRFWPDWQIWPSDAAALLPSGF</sequence>
<proteinExistence type="predicted"/>
<reference evidence="2 3" key="1">
    <citation type="submission" date="2020-10" db="EMBL/GenBank/DDBJ databases">
        <title>Aquamicrobium zhengzhouensis sp. nov., a exopolysaccharide producing bacterium isolated from farmland soil.</title>
        <authorList>
            <person name="Wang X."/>
        </authorList>
    </citation>
    <scope>NUCLEOTIDE SEQUENCE [LARGE SCALE GENOMIC DNA]</scope>
    <source>
        <strain evidence="3">cd-1</strain>
    </source>
</reference>
<accession>A0ABS0SFV3</accession>
<evidence type="ECO:0000313" key="3">
    <source>
        <dbReference type="Proteomes" id="UP000601789"/>
    </source>
</evidence>
<feature type="signal peptide" evidence="1">
    <location>
        <begin position="1"/>
        <end position="24"/>
    </location>
</feature>
<name>A0ABS0SFV3_9HYPH</name>
<keyword evidence="1" id="KW-0732">Signal</keyword>
<comment type="caution">
    <text evidence="2">The sequence shown here is derived from an EMBL/GenBank/DDBJ whole genome shotgun (WGS) entry which is preliminary data.</text>
</comment>
<dbReference type="EMBL" id="JADGMQ010000013">
    <property type="protein sequence ID" value="MBI1622184.1"/>
    <property type="molecule type" value="Genomic_DNA"/>
</dbReference>
<gene>
    <name evidence="2" type="ORF">IOD40_16105</name>
</gene>
<protein>
    <submittedName>
        <fullName evidence="2">Uncharacterized protein</fullName>
    </submittedName>
</protein>
<keyword evidence="3" id="KW-1185">Reference proteome</keyword>
<organism evidence="2 3">
    <name type="scientific">Aquamicrobium zhengzhouense</name>
    <dbReference type="NCBI Taxonomy" id="2781738"/>
    <lineage>
        <taxon>Bacteria</taxon>
        <taxon>Pseudomonadati</taxon>
        <taxon>Pseudomonadota</taxon>
        <taxon>Alphaproteobacteria</taxon>
        <taxon>Hyphomicrobiales</taxon>
        <taxon>Phyllobacteriaceae</taxon>
        <taxon>Aquamicrobium</taxon>
    </lineage>
</organism>
<evidence type="ECO:0000313" key="2">
    <source>
        <dbReference type="EMBL" id="MBI1622184.1"/>
    </source>
</evidence>
<dbReference type="RefSeq" id="WP_198477716.1">
    <property type="nucleotide sequence ID" value="NZ_JADGMQ010000013.1"/>
</dbReference>
<dbReference type="Proteomes" id="UP000601789">
    <property type="component" value="Unassembled WGS sequence"/>
</dbReference>
<evidence type="ECO:0000256" key="1">
    <source>
        <dbReference type="SAM" id="SignalP"/>
    </source>
</evidence>